<dbReference type="GO" id="GO:0000287">
    <property type="term" value="F:magnesium ion binding"/>
    <property type="evidence" value="ECO:0007669"/>
    <property type="project" value="UniProtKB-UniRule"/>
</dbReference>
<dbReference type="InterPro" id="IPR036649">
    <property type="entry name" value="Pyrophosphatase_sf"/>
</dbReference>
<protein>
    <recommendedName>
        <fullName evidence="7">Inorganic pyrophosphatase</fullName>
        <ecNumber evidence="7">3.6.1.1</ecNumber>
    </recommendedName>
    <alternativeName>
        <fullName evidence="7">Pyrophosphate phospho-hydrolase</fullName>
        <shortName evidence="7">PPase</shortName>
    </alternativeName>
</protein>
<feature type="binding site" evidence="7">
    <location>
        <position position="147"/>
    </location>
    <ligand>
        <name>substrate</name>
    </ligand>
</feature>
<keyword evidence="4 7" id="KW-0378">Hydrolase</keyword>
<comment type="cofactor">
    <cofactor evidence="1 7">
        <name>Mg(2+)</name>
        <dbReference type="ChEBI" id="CHEBI:18420"/>
    </cofactor>
</comment>
<dbReference type="HAMAP" id="MF_00209">
    <property type="entry name" value="Inorganic_PPase"/>
    <property type="match status" value="1"/>
</dbReference>
<evidence type="ECO:0000256" key="2">
    <source>
        <dbReference type="ARBA" id="ARBA00022490"/>
    </source>
</evidence>
<feature type="binding site" evidence="7">
    <location>
        <position position="78"/>
    </location>
    <ligand>
        <name>Mg(2+)</name>
        <dbReference type="ChEBI" id="CHEBI:18420"/>
        <label>2</label>
    </ligand>
</feature>
<feature type="binding site" evidence="7">
    <location>
        <position position="110"/>
    </location>
    <ligand>
        <name>Mg(2+)</name>
        <dbReference type="ChEBI" id="CHEBI:18420"/>
        <label>1</label>
    </ligand>
</feature>
<evidence type="ECO:0000256" key="3">
    <source>
        <dbReference type="ARBA" id="ARBA00022723"/>
    </source>
</evidence>
<comment type="subcellular location">
    <subcellularLocation>
        <location evidence="7">Cytoplasm</location>
    </subcellularLocation>
</comment>
<dbReference type="Gene3D" id="3.90.80.10">
    <property type="entry name" value="Inorganic pyrophosphatase"/>
    <property type="match status" value="1"/>
</dbReference>
<reference evidence="8" key="1">
    <citation type="journal article" date="2020" name="mSystems">
        <title>Genome- and Community-Level Interaction Insights into Carbon Utilization and Element Cycling Functions of Hydrothermarchaeota in Hydrothermal Sediment.</title>
        <authorList>
            <person name="Zhou Z."/>
            <person name="Liu Y."/>
            <person name="Xu W."/>
            <person name="Pan J."/>
            <person name="Luo Z.H."/>
            <person name="Li M."/>
        </authorList>
    </citation>
    <scope>NUCLEOTIDE SEQUENCE [LARGE SCALE GENOMIC DNA]</scope>
    <source>
        <strain evidence="8">SpSt-143</strain>
    </source>
</reference>
<evidence type="ECO:0000256" key="5">
    <source>
        <dbReference type="ARBA" id="ARBA00022842"/>
    </source>
</evidence>
<evidence type="ECO:0000256" key="1">
    <source>
        <dbReference type="ARBA" id="ARBA00001946"/>
    </source>
</evidence>
<dbReference type="SUPFAM" id="SSF50324">
    <property type="entry name" value="Inorganic pyrophosphatase"/>
    <property type="match status" value="1"/>
</dbReference>
<dbReference type="AlphaFoldDB" id="A0A7V2F6X5"/>
<gene>
    <name evidence="7" type="primary">ppa</name>
    <name evidence="8" type="ORF">ENO59_04520</name>
</gene>
<evidence type="ECO:0000256" key="7">
    <source>
        <dbReference type="HAMAP-Rule" id="MF_00209"/>
    </source>
</evidence>
<sequence>MPTYIPTAHAWHDVPVGPEAPDWFHVVIEIPQGSKVKYELDKDTGLIRVDRVLYSSVIYPANYGFIPQTLGEDHDPLDVLVLMQEPVMPLSLLRARPIGMMTMLDQGQNDEKIICVHLDDPAFNGFYHIRELPEHRLRELRRFFEDYKKLEDKEVLVQEFFGPAEARAVVAESIRRYATEVMPTLARTP</sequence>
<feature type="binding site" evidence="7">
    <location>
        <position position="37"/>
    </location>
    <ligand>
        <name>substrate</name>
    </ligand>
</feature>
<evidence type="ECO:0000256" key="4">
    <source>
        <dbReference type="ARBA" id="ARBA00022801"/>
    </source>
</evidence>
<dbReference type="EMBL" id="DSGB01000004">
    <property type="protein sequence ID" value="HER95765.1"/>
    <property type="molecule type" value="Genomic_DNA"/>
</dbReference>
<proteinExistence type="inferred from homology"/>
<feature type="binding site" evidence="7">
    <location>
        <position position="51"/>
    </location>
    <ligand>
        <name>substrate</name>
    </ligand>
</feature>
<name>A0A7V2F6X5_RHOMR</name>
<dbReference type="FunFam" id="3.90.80.10:FF:000003">
    <property type="entry name" value="Inorganic pyrophosphatase"/>
    <property type="match status" value="1"/>
</dbReference>
<dbReference type="EC" id="3.6.1.1" evidence="7"/>
<dbReference type="GO" id="GO:0004427">
    <property type="term" value="F:inorganic diphosphate phosphatase activity"/>
    <property type="evidence" value="ECO:0007669"/>
    <property type="project" value="UniProtKB-UniRule"/>
</dbReference>
<comment type="caution">
    <text evidence="8">The sequence shown here is derived from an EMBL/GenBank/DDBJ whole genome shotgun (WGS) entry which is preliminary data.</text>
</comment>
<keyword evidence="2 7" id="KW-0963">Cytoplasm</keyword>
<organism evidence="8">
    <name type="scientific">Rhodothermus marinus</name>
    <name type="common">Rhodothermus obamensis</name>
    <dbReference type="NCBI Taxonomy" id="29549"/>
    <lineage>
        <taxon>Bacteria</taxon>
        <taxon>Pseudomonadati</taxon>
        <taxon>Rhodothermota</taxon>
        <taxon>Rhodothermia</taxon>
        <taxon>Rhodothermales</taxon>
        <taxon>Rhodothermaceae</taxon>
        <taxon>Rhodothermus</taxon>
    </lineage>
</organism>
<dbReference type="GO" id="GO:0006796">
    <property type="term" value="P:phosphate-containing compound metabolic process"/>
    <property type="evidence" value="ECO:0007669"/>
    <property type="project" value="InterPro"/>
</dbReference>
<dbReference type="InterPro" id="IPR008162">
    <property type="entry name" value="Pyrophosphatase"/>
</dbReference>
<keyword evidence="5 7" id="KW-0460">Magnesium</keyword>
<comment type="similarity">
    <text evidence="7">Belongs to the PPase family.</text>
</comment>
<dbReference type="Pfam" id="PF00719">
    <property type="entry name" value="Pyrophosphatase"/>
    <property type="match status" value="1"/>
</dbReference>
<comment type="subunit">
    <text evidence="7">Homohexamer.</text>
</comment>
<feature type="binding site" evidence="7">
    <location>
        <position position="73"/>
    </location>
    <ligand>
        <name>Mg(2+)</name>
        <dbReference type="ChEBI" id="CHEBI:18420"/>
        <label>1</label>
    </ligand>
</feature>
<feature type="binding site" evidence="7">
    <location>
        <position position="63"/>
    </location>
    <ligand>
        <name>substrate</name>
    </ligand>
</feature>
<dbReference type="GO" id="GO:0005737">
    <property type="term" value="C:cytoplasm"/>
    <property type="evidence" value="ECO:0007669"/>
    <property type="project" value="UniProtKB-SubCell"/>
</dbReference>
<comment type="catalytic activity">
    <reaction evidence="6 7">
        <text>diphosphate + H2O = 2 phosphate + H(+)</text>
        <dbReference type="Rhea" id="RHEA:24576"/>
        <dbReference type="ChEBI" id="CHEBI:15377"/>
        <dbReference type="ChEBI" id="CHEBI:15378"/>
        <dbReference type="ChEBI" id="CHEBI:33019"/>
        <dbReference type="ChEBI" id="CHEBI:43474"/>
        <dbReference type="EC" id="3.6.1.1"/>
    </reaction>
</comment>
<evidence type="ECO:0000256" key="6">
    <source>
        <dbReference type="ARBA" id="ARBA00047820"/>
    </source>
</evidence>
<comment type="function">
    <text evidence="7">Catalyzes the hydrolysis of inorganic pyrophosphate (PPi) forming two phosphate ions.</text>
</comment>
<evidence type="ECO:0000313" key="8">
    <source>
        <dbReference type="EMBL" id="HER95765.1"/>
    </source>
</evidence>
<dbReference type="CDD" id="cd00412">
    <property type="entry name" value="pyrophosphatase"/>
    <property type="match status" value="1"/>
</dbReference>
<keyword evidence="3 7" id="KW-0479">Metal-binding</keyword>
<dbReference type="PANTHER" id="PTHR10286">
    <property type="entry name" value="INORGANIC PYROPHOSPHATASE"/>
    <property type="match status" value="1"/>
</dbReference>
<accession>A0A7V2F6X5</accession>
<feature type="binding site" evidence="7">
    <location>
        <position position="78"/>
    </location>
    <ligand>
        <name>Mg(2+)</name>
        <dbReference type="ChEBI" id="CHEBI:18420"/>
        <label>1</label>
    </ligand>
</feature>